<accession>X1GY99</accession>
<sequence>MSSFKDLEIYKIAFDLALKVHNASLKLPQFELYEQGSQIRQSSKRI</sequence>
<dbReference type="EMBL" id="BARU01023154">
    <property type="protein sequence ID" value="GAH49835.1"/>
    <property type="molecule type" value="Genomic_DNA"/>
</dbReference>
<feature type="non-terminal residue" evidence="1">
    <location>
        <position position="46"/>
    </location>
</feature>
<dbReference type="InterPro" id="IPR036583">
    <property type="entry name" value="23S_rRNA_IVS_sf"/>
</dbReference>
<comment type="caution">
    <text evidence="1">The sequence shown here is derived from an EMBL/GenBank/DDBJ whole genome shotgun (WGS) entry which is preliminary data.</text>
</comment>
<gene>
    <name evidence="1" type="ORF">S03H2_37605</name>
</gene>
<protein>
    <recommendedName>
        <fullName evidence="2">Four helix bundle protein</fullName>
    </recommendedName>
</protein>
<proteinExistence type="predicted"/>
<dbReference type="AlphaFoldDB" id="X1GY99"/>
<evidence type="ECO:0000313" key="1">
    <source>
        <dbReference type="EMBL" id="GAH49835.1"/>
    </source>
</evidence>
<name>X1GY99_9ZZZZ</name>
<evidence type="ECO:0008006" key="2">
    <source>
        <dbReference type="Google" id="ProtNLM"/>
    </source>
</evidence>
<dbReference type="SUPFAM" id="SSF158446">
    <property type="entry name" value="IVS-encoded protein-like"/>
    <property type="match status" value="1"/>
</dbReference>
<dbReference type="Gene3D" id="1.20.1440.60">
    <property type="entry name" value="23S rRNA-intervening sequence"/>
    <property type="match status" value="1"/>
</dbReference>
<organism evidence="1">
    <name type="scientific">marine sediment metagenome</name>
    <dbReference type="NCBI Taxonomy" id="412755"/>
    <lineage>
        <taxon>unclassified sequences</taxon>
        <taxon>metagenomes</taxon>
        <taxon>ecological metagenomes</taxon>
    </lineage>
</organism>
<reference evidence="1" key="1">
    <citation type="journal article" date="2014" name="Front. Microbiol.">
        <title>High frequency of phylogenetically diverse reductive dehalogenase-homologous genes in deep subseafloor sedimentary metagenomes.</title>
        <authorList>
            <person name="Kawai M."/>
            <person name="Futagami T."/>
            <person name="Toyoda A."/>
            <person name="Takaki Y."/>
            <person name="Nishi S."/>
            <person name="Hori S."/>
            <person name="Arai W."/>
            <person name="Tsubouchi T."/>
            <person name="Morono Y."/>
            <person name="Uchiyama I."/>
            <person name="Ito T."/>
            <person name="Fujiyama A."/>
            <person name="Inagaki F."/>
            <person name="Takami H."/>
        </authorList>
    </citation>
    <scope>NUCLEOTIDE SEQUENCE</scope>
    <source>
        <strain evidence="1">Expedition CK06-06</strain>
    </source>
</reference>